<dbReference type="AlphaFoldDB" id="A0A8J3E9I8"/>
<dbReference type="Pfam" id="PF20432">
    <property type="entry name" value="Xre-like-HTH"/>
    <property type="match status" value="1"/>
</dbReference>
<dbReference type="NCBIfam" id="TIGR02293">
    <property type="entry name" value="TAS_TIGR02293"/>
    <property type="match status" value="1"/>
</dbReference>
<feature type="domain" description="Antitoxin Xre-like helix-turn-helix" evidence="2">
    <location>
        <begin position="23"/>
        <end position="83"/>
    </location>
</feature>
<dbReference type="EMBL" id="BMJS01000029">
    <property type="protein sequence ID" value="GGG03915.1"/>
    <property type="molecule type" value="Genomic_DNA"/>
</dbReference>
<evidence type="ECO:0000313" key="3">
    <source>
        <dbReference type="EMBL" id="GGG03915.1"/>
    </source>
</evidence>
<evidence type="ECO:0000313" key="4">
    <source>
        <dbReference type="Proteomes" id="UP000636949"/>
    </source>
</evidence>
<proteinExistence type="predicted"/>
<dbReference type="GO" id="GO:0003677">
    <property type="term" value="F:DNA binding"/>
    <property type="evidence" value="ECO:0007669"/>
    <property type="project" value="InterPro"/>
</dbReference>
<dbReference type="RefSeq" id="WP_117003507.1">
    <property type="nucleotide sequence ID" value="NZ_BMJS01000029.1"/>
</dbReference>
<evidence type="ECO:0000259" key="2">
    <source>
        <dbReference type="Pfam" id="PF20432"/>
    </source>
</evidence>
<dbReference type="InterPro" id="IPR011979">
    <property type="entry name" value="Antitox_Xre"/>
</dbReference>
<dbReference type="OrthoDB" id="5797199at2"/>
<dbReference type="InterPro" id="IPR046847">
    <property type="entry name" value="Xre-like_HTH"/>
</dbReference>
<comment type="caution">
    <text evidence="3">The sequence shown here is derived from an EMBL/GenBank/DDBJ whole genome shotgun (WGS) entry which is preliminary data.</text>
</comment>
<organism evidence="3 4">
    <name type="scientific">Cysteiniphilum litorale</name>
    <dbReference type="NCBI Taxonomy" id="2056700"/>
    <lineage>
        <taxon>Bacteria</taxon>
        <taxon>Pseudomonadati</taxon>
        <taxon>Pseudomonadota</taxon>
        <taxon>Gammaproteobacteria</taxon>
        <taxon>Thiotrichales</taxon>
        <taxon>Fastidiosibacteraceae</taxon>
        <taxon>Cysteiniphilum</taxon>
    </lineage>
</organism>
<name>A0A8J3E9I8_9GAMM</name>
<gene>
    <name evidence="3" type="ORF">GCM10010995_21720</name>
</gene>
<accession>A0A8J3E9I8</accession>
<protein>
    <recommendedName>
        <fullName evidence="5">DUF2384 domain-containing protein</fullName>
    </recommendedName>
</protein>
<dbReference type="Proteomes" id="UP000636949">
    <property type="component" value="Unassembled WGS sequence"/>
</dbReference>
<feature type="domain" description="Antitoxin Xre/MbcA/ParS-like toxin-binding" evidence="1">
    <location>
        <begin position="89"/>
        <end position="138"/>
    </location>
</feature>
<dbReference type="InterPro" id="IPR024467">
    <property type="entry name" value="Xre/MbcA/ParS-like_toxin-bd"/>
</dbReference>
<reference evidence="3" key="2">
    <citation type="submission" date="2020-09" db="EMBL/GenBank/DDBJ databases">
        <authorList>
            <person name="Sun Q."/>
            <person name="Zhou Y."/>
        </authorList>
    </citation>
    <scope>NUCLEOTIDE SEQUENCE</scope>
    <source>
        <strain evidence="3">CGMCC 1.15758</strain>
    </source>
</reference>
<evidence type="ECO:0008006" key="5">
    <source>
        <dbReference type="Google" id="ProtNLM"/>
    </source>
</evidence>
<sequence>MQLVDNLLGRANFKNKHIHAESDLYEEINQGIKSAAILRFAKSSGLTEEIVSSLIPINRKTYLRRKEMGMLDAKESDRLILIAKVYAHALEVFGTKEKVNNWLTTKNLALGERTPLELLKNSLGCQIIDNLLYRISYGIYS</sequence>
<keyword evidence="4" id="KW-1185">Reference proteome</keyword>
<dbReference type="Pfam" id="PF09722">
    <property type="entry name" value="Xre_MbcA_ParS_C"/>
    <property type="match status" value="1"/>
</dbReference>
<reference evidence="3" key="1">
    <citation type="journal article" date="2014" name="Int. J. Syst. Evol. Microbiol.">
        <title>Complete genome sequence of Corynebacterium casei LMG S-19264T (=DSM 44701T), isolated from a smear-ripened cheese.</title>
        <authorList>
            <consortium name="US DOE Joint Genome Institute (JGI-PGF)"/>
            <person name="Walter F."/>
            <person name="Albersmeier A."/>
            <person name="Kalinowski J."/>
            <person name="Ruckert C."/>
        </authorList>
    </citation>
    <scope>NUCLEOTIDE SEQUENCE</scope>
    <source>
        <strain evidence="3">CGMCC 1.15758</strain>
    </source>
</reference>
<evidence type="ECO:0000259" key="1">
    <source>
        <dbReference type="Pfam" id="PF09722"/>
    </source>
</evidence>